<keyword evidence="1" id="KW-0732">Signal</keyword>
<name>A0ABW4QWS9_9BACT</name>
<comment type="caution">
    <text evidence="2">The sequence shown here is derived from an EMBL/GenBank/DDBJ whole genome shotgun (WGS) entry which is preliminary data.</text>
</comment>
<sequence>MKITFTIGFILLLVGVTRAQTATTYVTEIVTDYNGYWRSGTGLDLNALLNPTLPDNSQLLLAFMVNGQRFATGVNNQVLSDKGLSYRPTRYQALPVAGLSSTFTGNTKVALGQLYDKVDNGASTPPPANNFAQYLSDGAQGLDLGTGVANLPAGTLTFAINSVVQTAIGDGTPDVLVTQIASPDNLGDQYQFLDAAGATVGKALTIIFTDVPVVGNWTADFYEASQTIMGLLGSFTKTPRPLRLWAADFSAFNIAASDYSRIKSFQIKLSGSSDQAFVAYNANALSVTPLPVTLTAFAGVAQGSAVHLTWQTASERDADAFVVEASADGRTYAPVGRVAAAGTTTQAQRYAFGYQPPQPCLGYYRLRQVDQDSTSHYSPVVAVRTRAAAVAVFPSVFDQALTVRLPAAASTSLALLAPDGRVLRQQQLAGSPAQDLALPGLAALPPGLYLLRVVLDGQASLHRVVKW</sequence>
<proteinExistence type="predicted"/>
<dbReference type="InterPro" id="IPR013783">
    <property type="entry name" value="Ig-like_fold"/>
</dbReference>
<dbReference type="Proteomes" id="UP001597197">
    <property type="component" value="Unassembled WGS sequence"/>
</dbReference>
<evidence type="ECO:0000313" key="2">
    <source>
        <dbReference type="EMBL" id="MFD1873802.1"/>
    </source>
</evidence>
<feature type="chain" id="PRO_5047541593" description="T9SS type A sorting domain-containing protein" evidence="1">
    <location>
        <begin position="22"/>
        <end position="467"/>
    </location>
</feature>
<evidence type="ECO:0000313" key="3">
    <source>
        <dbReference type="Proteomes" id="UP001597197"/>
    </source>
</evidence>
<dbReference type="Gene3D" id="2.60.40.10">
    <property type="entry name" value="Immunoglobulins"/>
    <property type="match status" value="1"/>
</dbReference>
<gene>
    <name evidence="2" type="ORF">ACFSDX_15255</name>
</gene>
<dbReference type="RefSeq" id="WP_382315014.1">
    <property type="nucleotide sequence ID" value="NZ_JBHUFD010000005.1"/>
</dbReference>
<accession>A0ABW4QWS9</accession>
<evidence type="ECO:0000256" key="1">
    <source>
        <dbReference type="SAM" id="SignalP"/>
    </source>
</evidence>
<dbReference type="EMBL" id="JBHUFD010000005">
    <property type="protein sequence ID" value="MFD1873802.1"/>
    <property type="molecule type" value="Genomic_DNA"/>
</dbReference>
<reference evidence="3" key="1">
    <citation type="journal article" date="2019" name="Int. J. Syst. Evol. Microbiol.">
        <title>The Global Catalogue of Microorganisms (GCM) 10K type strain sequencing project: providing services to taxonomists for standard genome sequencing and annotation.</title>
        <authorList>
            <consortium name="The Broad Institute Genomics Platform"/>
            <consortium name="The Broad Institute Genome Sequencing Center for Infectious Disease"/>
            <person name="Wu L."/>
            <person name="Ma J."/>
        </authorList>
    </citation>
    <scope>NUCLEOTIDE SEQUENCE [LARGE SCALE GENOMIC DNA]</scope>
    <source>
        <strain evidence="3">CGMCC 1.15795</strain>
    </source>
</reference>
<organism evidence="2 3">
    <name type="scientific">Hymenobacter bucti</name>
    <dbReference type="NCBI Taxonomy" id="1844114"/>
    <lineage>
        <taxon>Bacteria</taxon>
        <taxon>Pseudomonadati</taxon>
        <taxon>Bacteroidota</taxon>
        <taxon>Cytophagia</taxon>
        <taxon>Cytophagales</taxon>
        <taxon>Hymenobacteraceae</taxon>
        <taxon>Hymenobacter</taxon>
    </lineage>
</organism>
<keyword evidence="3" id="KW-1185">Reference proteome</keyword>
<evidence type="ECO:0008006" key="4">
    <source>
        <dbReference type="Google" id="ProtNLM"/>
    </source>
</evidence>
<feature type="signal peptide" evidence="1">
    <location>
        <begin position="1"/>
        <end position="21"/>
    </location>
</feature>
<protein>
    <recommendedName>
        <fullName evidence="4">T9SS type A sorting domain-containing protein</fullName>
    </recommendedName>
</protein>